<evidence type="ECO:0000313" key="2">
    <source>
        <dbReference type="Proteomes" id="UP000305067"/>
    </source>
</evidence>
<protein>
    <submittedName>
        <fullName evidence="1">Uncharacterized protein</fullName>
    </submittedName>
</protein>
<dbReference type="AlphaFoldDB" id="A0A5C3Q9U1"/>
<sequence length="83" mass="9387">MYFMCKKLFKYFPQVFPTTLICSLYYHEQSAPASQERSLSHYAGDVESSHTVLEHARKTVGSRTIAGAAPTSPNFRLSWVESP</sequence>
<evidence type="ECO:0000313" key="1">
    <source>
        <dbReference type="EMBL" id="TFK98825.1"/>
    </source>
</evidence>
<dbReference type="EMBL" id="ML178837">
    <property type="protein sequence ID" value="TFK98825.1"/>
    <property type="molecule type" value="Genomic_DNA"/>
</dbReference>
<organism evidence="1 2">
    <name type="scientific">Pterulicium gracile</name>
    <dbReference type="NCBI Taxonomy" id="1884261"/>
    <lineage>
        <taxon>Eukaryota</taxon>
        <taxon>Fungi</taxon>
        <taxon>Dikarya</taxon>
        <taxon>Basidiomycota</taxon>
        <taxon>Agaricomycotina</taxon>
        <taxon>Agaricomycetes</taxon>
        <taxon>Agaricomycetidae</taxon>
        <taxon>Agaricales</taxon>
        <taxon>Pleurotineae</taxon>
        <taxon>Pterulaceae</taxon>
        <taxon>Pterulicium</taxon>
    </lineage>
</organism>
<gene>
    <name evidence="1" type="ORF">BDV98DRAFT_572276</name>
</gene>
<name>A0A5C3Q9U1_9AGAR</name>
<dbReference type="Proteomes" id="UP000305067">
    <property type="component" value="Unassembled WGS sequence"/>
</dbReference>
<accession>A0A5C3Q9U1</accession>
<reference evidence="1 2" key="1">
    <citation type="journal article" date="2019" name="Nat. Ecol. Evol.">
        <title>Megaphylogeny resolves global patterns of mushroom evolution.</title>
        <authorList>
            <person name="Varga T."/>
            <person name="Krizsan K."/>
            <person name="Foldi C."/>
            <person name="Dima B."/>
            <person name="Sanchez-Garcia M."/>
            <person name="Sanchez-Ramirez S."/>
            <person name="Szollosi G.J."/>
            <person name="Szarkandi J.G."/>
            <person name="Papp V."/>
            <person name="Albert L."/>
            <person name="Andreopoulos W."/>
            <person name="Angelini C."/>
            <person name="Antonin V."/>
            <person name="Barry K.W."/>
            <person name="Bougher N.L."/>
            <person name="Buchanan P."/>
            <person name="Buyck B."/>
            <person name="Bense V."/>
            <person name="Catcheside P."/>
            <person name="Chovatia M."/>
            <person name="Cooper J."/>
            <person name="Damon W."/>
            <person name="Desjardin D."/>
            <person name="Finy P."/>
            <person name="Geml J."/>
            <person name="Haridas S."/>
            <person name="Hughes K."/>
            <person name="Justo A."/>
            <person name="Karasinski D."/>
            <person name="Kautmanova I."/>
            <person name="Kiss B."/>
            <person name="Kocsube S."/>
            <person name="Kotiranta H."/>
            <person name="LaButti K.M."/>
            <person name="Lechner B.E."/>
            <person name="Liimatainen K."/>
            <person name="Lipzen A."/>
            <person name="Lukacs Z."/>
            <person name="Mihaltcheva S."/>
            <person name="Morgado L.N."/>
            <person name="Niskanen T."/>
            <person name="Noordeloos M.E."/>
            <person name="Ohm R.A."/>
            <person name="Ortiz-Santana B."/>
            <person name="Ovrebo C."/>
            <person name="Racz N."/>
            <person name="Riley R."/>
            <person name="Savchenko A."/>
            <person name="Shiryaev A."/>
            <person name="Soop K."/>
            <person name="Spirin V."/>
            <person name="Szebenyi C."/>
            <person name="Tomsovsky M."/>
            <person name="Tulloss R.E."/>
            <person name="Uehling J."/>
            <person name="Grigoriev I.V."/>
            <person name="Vagvolgyi C."/>
            <person name="Papp T."/>
            <person name="Martin F.M."/>
            <person name="Miettinen O."/>
            <person name="Hibbett D.S."/>
            <person name="Nagy L.G."/>
        </authorList>
    </citation>
    <scope>NUCLEOTIDE SEQUENCE [LARGE SCALE GENOMIC DNA]</scope>
    <source>
        <strain evidence="1 2">CBS 309.79</strain>
    </source>
</reference>
<proteinExistence type="predicted"/>
<keyword evidence="2" id="KW-1185">Reference proteome</keyword>